<feature type="region of interest" description="Disordered" evidence="2">
    <location>
        <begin position="45"/>
        <end position="95"/>
    </location>
</feature>
<dbReference type="InterPro" id="IPR053137">
    <property type="entry name" value="NLR-like"/>
</dbReference>
<evidence type="ECO:0000259" key="3">
    <source>
        <dbReference type="Pfam" id="PF00931"/>
    </source>
</evidence>
<gene>
    <name evidence="5" type="ORF">AA0115_g12864</name>
</gene>
<dbReference type="EMBL" id="PDXB01000104">
    <property type="protein sequence ID" value="RYN15699.1"/>
    <property type="molecule type" value="Genomic_DNA"/>
</dbReference>
<dbReference type="Gene3D" id="3.40.50.300">
    <property type="entry name" value="P-loop containing nucleotide triphosphate hydrolases"/>
    <property type="match status" value="1"/>
</dbReference>
<dbReference type="SUPFAM" id="SSF53474">
    <property type="entry name" value="alpha/beta-Hydrolases"/>
    <property type="match status" value="1"/>
</dbReference>
<evidence type="ECO:0000256" key="1">
    <source>
        <dbReference type="ARBA" id="ARBA00004685"/>
    </source>
</evidence>
<evidence type="ECO:0000313" key="5">
    <source>
        <dbReference type="EMBL" id="RYN15699.1"/>
    </source>
</evidence>
<dbReference type="AlphaFoldDB" id="A0AB37W2D6"/>
<dbReference type="Pfam" id="PF13424">
    <property type="entry name" value="TPR_12"/>
    <property type="match status" value="4"/>
</dbReference>
<evidence type="ECO:0000259" key="4">
    <source>
        <dbReference type="Pfam" id="PF25000"/>
    </source>
</evidence>
<feature type="domain" description="NB-ARC" evidence="3">
    <location>
        <begin position="361"/>
        <end position="532"/>
    </location>
</feature>
<dbReference type="Pfam" id="PF13374">
    <property type="entry name" value="TPR_10"/>
    <property type="match status" value="3"/>
</dbReference>
<dbReference type="GO" id="GO:0043531">
    <property type="term" value="F:ADP binding"/>
    <property type="evidence" value="ECO:0007669"/>
    <property type="project" value="InterPro"/>
</dbReference>
<dbReference type="Gene3D" id="3.40.50.1820">
    <property type="entry name" value="alpha/beta hydrolase"/>
    <property type="match status" value="1"/>
</dbReference>
<dbReference type="Gene3D" id="1.25.40.10">
    <property type="entry name" value="Tetratricopeptide repeat domain"/>
    <property type="match status" value="3"/>
</dbReference>
<dbReference type="InterPro" id="IPR056681">
    <property type="entry name" value="DUF7779"/>
</dbReference>
<name>A0AB37W2D6_9PLEO</name>
<sequence length="1225" mass="135953">MTAVHRHSLTRLTASEQDDGQVGLNIVFVHGLRGHPRGTWEAAAATTTTSASNGSDNTTRKPKGLKSLFKRRTAKSLPTSTEEAQLPSGPASSPPPATVFWPEAYLAADIPQACVWTYGYNADVIGGLFQANNKNSISQHGRDLSVRLEREIDNGKPLAFVVHSLGGIILKDAIRRSEMVRDRTKLVIFLGTPHRGSAYAAWGQIASNLARVALQDSNKRLLETLEVNNEVLDNIHEEFKTIAFKGTLKIYTFQESRGISGIKGLSEKVVDDFSSKLDLPRELETVESIDANHMQMARYSSRDDQGYRAISGVLKAFVRQELGRQQVPPAVAADTADVASSSALFLVPFARDDMFVGREDIIAKISERRAAASSHTRVALFGLGGVGKSQIAIEYAYRAQTADPRVLVVWIHASGPTRFQQGYRDVADRLLLPGREDPKADVLQLVHAWLSDGRNGQWLMILDNVDDDGVFFSDDQGGKPLESFLPQTAHGTVLITSRNTVAATNLVGGHGDVVEVEPMGEDEALALLHTRVPFGEARRADAKALVHALERIPLAITHAAAYIKTRASTTTIATYLDLFRESEANQVHLLSRKEWKDIRRDHSIRHAVIATWQISFQHIQATERSAADLLALMSMFDKQGIPRWLLQGTTRQLDFDDALAPLLSFSFVRTEVGEQALAMHRLVQLSMRRWLEAESELGRWVKESVLALSAAFPSGDYATWEQCRVLLPHVKEIVAHRADDREGEEKQAESASRAGWYLLLHGEYTAAEGLIRLSLEIREKVFGLDQPNTLISVSNLGSVLERQGKYDEAEAMHRRALEGREKALGVEHPHTLTSVSNLGSVLSRQGKYDEAEAMHRRDLEGSKRVLGLEHPHTLTSVSNLGWVLESQGKYDEAEAMHRRALEGYEKVLGLEHPDTLTSVSNLGSVLSRQGKYDEAEAMHRRALEGYEKVLGLEHPHTLTSVSNLGSVLESQGKYDEAEAMHRRDLEGSERVLGLEHPDTLTSVSHLGWVLESQGKYDEAEAMHRRALEGYEKALGVEHPDTLTSVSNLGSVLESRGKYDEAEAMHRRALEGYEKALGFEHPDTLTSVSHLGSVLESQGKYDEAEAMHRRALEGYEKALGVEHPDTLTSVSHLGSVLESQGKYDEAEAMHRRALEGYEKALGVEHPHTLTSVYRLAFFFHQRQHYSTAVGLYQRVYEGYVKVFGARHPNTAACFQHYTSAQEHREV</sequence>
<protein>
    <recommendedName>
        <fullName evidence="7">NB-ARC domain-containing protein</fullName>
    </recommendedName>
</protein>
<evidence type="ECO:0000256" key="2">
    <source>
        <dbReference type="SAM" id="MobiDB-lite"/>
    </source>
</evidence>
<dbReference type="SMART" id="SM00028">
    <property type="entry name" value="TPR"/>
    <property type="match status" value="10"/>
</dbReference>
<dbReference type="InterPro" id="IPR011990">
    <property type="entry name" value="TPR-like_helical_dom_sf"/>
</dbReference>
<dbReference type="InterPro" id="IPR029058">
    <property type="entry name" value="AB_hydrolase_fold"/>
</dbReference>
<dbReference type="SUPFAM" id="SSF52540">
    <property type="entry name" value="P-loop containing nucleoside triphosphate hydrolases"/>
    <property type="match status" value="1"/>
</dbReference>
<feature type="domain" description="DUF7779" evidence="4">
    <location>
        <begin position="620"/>
        <end position="693"/>
    </location>
</feature>
<dbReference type="PANTHER" id="PTHR46082">
    <property type="entry name" value="ATP/GTP-BINDING PROTEIN-RELATED"/>
    <property type="match status" value="1"/>
</dbReference>
<dbReference type="SUPFAM" id="SSF48452">
    <property type="entry name" value="TPR-like"/>
    <property type="match status" value="1"/>
</dbReference>
<proteinExistence type="predicted"/>
<reference evidence="5" key="1">
    <citation type="submission" date="2017-10" db="EMBL/GenBank/DDBJ databases">
        <authorList>
            <person name="Armitage A.D."/>
            <person name="Barbara D.J."/>
            <person name="Woodhall J.W."/>
            <person name="Sreenivasaprasad S."/>
            <person name="Lane C.R."/>
            <person name="Clarkson J.P."/>
            <person name="Harrison R.J."/>
        </authorList>
    </citation>
    <scope>NUCLEOTIDE SEQUENCE</scope>
    <source>
        <strain evidence="5">FERA 1164</strain>
    </source>
</reference>
<dbReference type="PANTHER" id="PTHR46082:SF6">
    <property type="entry name" value="AAA+ ATPASE DOMAIN-CONTAINING PROTEIN-RELATED"/>
    <property type="match status" value="1"/>
</dbReference>
<reference evidence="5" key="2">
    <citation type="journal article" date="2019" name="bioRxiv">
        <title>Genomics, evolutionary history and diagnostics of the Alternaria alternata species group including apple and Asian pear pathotypes.</title>
        <authorList>
            <person name="Armitage A.D."/>
            <person name="Cockerton H.M."/>
            <person name="Sreenivasaprasad S."/>
            <person name="Woodhall J.W."/>
            <person name="Lane C.R."/>
            <person name="Harrison R.J."/>
            <person name="Clarkson J.P."/>
        </authorList>
    </citation>
    <scope>NUCLEOTIDE SEQUENCE</scope>
    <source>
        <strain evidence="5">FERA 1164</strain>
    </source>
</reference>
<organism evidence="5 6">
    <name type="scientific">Alternaria tenuissima</name>
    <dbReference type="NCBI Taxonomy" id="119927"/>
    <lineage>
        <taxon>Eukaryota</taxon>
        <taxon>Fungi</taxon>
        <taxon>Dikarya</taxon>
        <taxon>Ascomycota</taxon>
        <taxon>Pezizomycotina</taxon>
        <taxon>Dothideomycetes</taxon>
        <taxon>Pleosporomycetidae</taxon>
        <taxon>Pleosporales</taxon>
        <taxon>Pleosporineae</taxon>
        <taxon>Pleosporaceae</taxon>
        <taxon>Alternaria</taxon>
        <taxon>Alternaria sect. Alternaria</taxon>
        <taxon>Alternaria alternata complex</taxon>
    </lineage>
</organism>
<dbReference type="Pfam" id="PF25000">
    <property type="entry name" value="DUF7779"/>
    <property type="match status" value="1"/>
</dbReference>
<accession>A0AB37W2D6</accession>
<comment type="caution">
    <text evidence="5">The sequence shown here is derived from an EMBL/GenBank/DDBJ whole genome shotgun (WGS) entry which is preliminary data.</text>
</comment>
<evidence type="ECO:0000313" key="6">
    <source>
        <dbReference type="Proteomes" id="UP000292340"/>
    </source>
</evidence>
<dbReference type="InterPro" id="IPR002182">
    <property type="entry name" value="NB-ARC"/>
</dbReference>
<dbReference type="InterPro" id="IPR027417">
    <property type="entry name" value="P-loop_NTPase"/>
</dbReference>
<dbReference type="InterPro" id="IPR019734">
    <property type="entry name" value="TPR_rpt"/>
</dbReference>
<dbReference type="Proteomes" id="UP000292340">
    <property type="component" value="Unassembled WGS sequence"/>
</dbReference>
<dbReference type="NCBIfam" id="NF040586">
    <property type="entry name" value="FxSxx_TPR"/>
    <property type="match status" value="1"/>
</dbReference>
<dbReference type="Pfam" id="PF00931">
    <property type="entry name" value="NB-ARC"/>
    <property type="match status" value="1"/>
</dbReference>
<comment type="pathway">
    <text evidence="1">Mycotoxin biosynthesis.</text>
</comment>
<evidence type="ECO:0008006" key="7">
    <source>
        <dbReference type="Google" id="ProtNLM"/>
    </source>
</evidence>
<feature type="compositionally biased region" description="Basic residues" evidence="2">
    <location>
        <begin position="60"/>
        <end position="74"/>
    </location>
</feature>